<reference evidence="1 2" key="1">
    <citation type="journal article" date="2023" name="G3 (Bethesda)">
        <title>A chromosome-level genome assembly of Zasmidium syzygii isolated from banana leaves.</title>
        <authorList>
            <person name="van Westerhoven A.C."/>
            <person name="Mehrabi R."/>
            <person name="Talebi R."/>
            <person name="Steentjes M.B.F."/>
            <person name="Corcolon B."/>
            <person name="Chong P.A."/>
            <person name="Kema G.H.J."/>
            <person name="Seidl M.F."/>
        </authorList>
    </citation>
    <scope>NUCLEOTIDE SEQUENCE [LARGE SCALE GENOMIC DNA]</scope>
    <source>
        <strain evidence="1 2">P124</strain>
    </source>
</reference>
<comment type="caution">
    <text evidence="1">The sequence shown here is derived from an EMBL/GenBank/DDBJ whole genome shotgun (WGS) entry which is preliminary data.</text>
</comment>
<accession>A0ABR0EQI8</accession>
<sequence length="487" mass="54245">MPAFGGQLEPPAPSPSLLLDLKVTPRHSIYDSSESKAEFIVSATLSHSHGEPLSRNEGHWWWGGRPSHSGDLEITIEVQGNRHPLVSGRLALNTTEKLFGFDIADLEPSLDPYPIVLVANPVQGRSKRSYSAKTELYYLPAKNTGSTVKIDNLHGGMLVANNVTNYSFEPIVPFGFYTSCSGYLNYSLANVTAYKDMGFNAINPVCAFTDGDLGYLFDWMDSVNLWYQYDMRGSFLNLSSVAEQIPLVKDRSNLLSWYTADEPDGWQYNLSSTRRAYDLLKKEDPYHPTGLVLNCQNYYFEDYTSGTDYIMEDAYPVGIDPTYSRRFNTTVNETYGDCGYYWARSPTNEETWVMTILGFNHKARAMMSWTFPTTPLSLAEAHSEMAKIITIPPVSDFLLAGDPTDIEVKSNPQLDVSYWIDNGKVMVALANIAQTPSNGSIAIKLPMKVSKILSQPWGSLSWYLDKTGKLCTSGLEGLATSIVVLES</sequence>
<evidence type="ECO:0000313" key="2">
    <source>
        <dbReference type="Proteomes" id="UP001305779"/>
    </source>
</evidence>
<organism evidence="1 2">
    <name type="scientific">Zasmidium cellare</name>
    <name type="common">Wine cellar mold</name>
    <name type="synonym">Racodium cellare</name>
    <dbReference type="NCBI Taxonomy" id="395010"/>
    <lineage>
        <taxon>Eukaryota</taxon>
        <taxon>Fungi</taxon>
        <taxon>Dikarya</taxon>
        <taxon>Ascomycota</taxon>
        <taxon>Pezizomycotina</taxon>
        <taxon>Dothideomycetes</taxon>
        <taxon>Dothideomycetidae</taxon>
        <taxon>Mycosphaerellales</taxon>
        <taxon>Mycosphaerellaceae</taxon>
        <taxon>Zasmidium</taxon>
    </lineage>
</organism>
<dbReference type="Proteomes" id="UP001305779">
    <property type="component" value="Unassembled WGS sequence"/>
</dbReference>
<keyword evidence="2" id="KW-1185">Reference proteome</keyword>
<dbReference type="EMBL" id="JAXOVC010000003">
    <property type="protein sequence ID" value="KAK4503869.1"/>
    <property type="molecule type" value="Genomic_DNA"/>
</dbReference>
<proteinExistence type="predicted"/>
<gene>
    <name evidence="1" type="ORF">PRZ48_004784</name>
</gene>
<name>A0ABR0EQI8_ZASCE</name>
<evidence type="ECO:0000313" key="1">
    <source>
        <dbReference type="EMBL" id="KAK4503869.1"/>
    </source>
</evidence>
<protein>
    <submittedName>
        <fullName evidence="1">Uncharacterized protein</fullName>
    </submittedName>
</protein>